<evidence type="ECO:0000313" key="2">
    <source>
        <dbReference type="EMBL" id="PHP66566.1"/>
    </source>
</evidence>
<name>A0A2G1QM14_9HYPH</name>
<accession>A0A2G1QM14</accession>
<feature type="chain" id="PRO_5013565265" description="Lipoprotein" evidence="1">
    <location>
        <begin position="28"/>
        <end position="82"/>
    </location>
</feature>
<gene>
    <name evidence="2" type="ORF">CSC94_12820</name>
</gene>
<evidence type="ECO:0008006" key="4">
    <source>
        <dbReference type="Google" id="ProtNLM"/>
    </source>
</evidence>
<organism evidence="2 3">
    <name type="scientific">Zhengella mangrovi</name>
    <dbReference type="NCBI Taxonomy" id="1982044"/>
    <lineage>
        <taxon>Bacteria</taxon>
        <taxon>Pseudomonadati</taxon>
        <taxon>Pseudomonadota</taxon>
        <taxon>Alphaproteobacteria</taxon>
        <taxon>Hyphomicrobiales</taxon>
        <taxon>Notoacmeibacteraceae</taxon>
        <taxon>Zhengella</taxon>
    </lineage>
</organism>
<reference evidence="2 3" key="1">
    <citation type="submission" date="2017-10" db="EMBL/GenBank/DDBJ databases">
        <title>Sedimentibacterium mangrovi gen. nov., sp. nov., a novel member of family Phyllobacteriacea isolated from mangrove sediment.</title>
        <authorList>
            <person name="Liao H."/>
            <person name="Tian Y."/>
        </authorList>
    </citation>
    <scope>NUCLEOTIDE SEQUENCE [LARGE SCALE GENOMIC DNA]</scope>
    <source>
        <strain evidence="2 3">X9-2-2</strain>
    </source>
</reference>
<feature type="signal peptide" evidence="1">
    <location>
        <begin position="1"/>
        <end position="27"/>
    </location>
</feature>
<dbReference type="Proteomes" id="UP000221168">
    <property type="component" value="Unassembled WGS sequence"/>
</dbReference>
<dbReference type="PROSITE" id="PS51257">
    <property type="entry name" value="PROKAR_LIPOPROTEIN"/>
    <property type="match status" value="1"/>
</dbReference>
<keyword evidence="3" id="KW-1185">Reference proteome</keyword>
<sequence length="82" mass="8629">MQPKQIALLVACAWTLAACSTSQQVSASADQQRDTARRIVGTSLIGARGATPIDQEKIDDTAAGLCGARVWTASECKRHGSK</sequence>
<dbReference type="AlphaFoldDB" id="A0A2G1QM14"/>
<evidence type="ECO:0000256" key="1">
    <source>
        <dbReference type="SAM" id="SignalP"/>
    </source>
</evidence>
<evidence type="ECO:0000313" key="3">
    <source>
        <dbReference type="Proteomes" id="UP000221168"/>
    </source>
</evidence>
<keyword evidence="1" id="KW-0732">Signal</keyword>
<proteinExistence type="predicted"/>
<dbReference type="OrthoDB" id="8283288at2"/>
<comment type="caution">
    <text evidence="2">The sequence shown here is derived from an EMBL/GenBank/DDBJ whole genome shotgun (WGS) entry which is preliminary data.</text>
</comment>
<protein>
    <recommendedName>
        <fullName evidence="4">Lipoprotein</fullName>
    </recommendedName>
</protein>
<dbReference type="EMBL" id="PDVP01000007">
    <property type="protein sequence ID" value="PHP66566.1"/>
    <property type="molecule type" value="Genomic_DNA"/>
</dbReference>